<keyword evidence="3" id="KW-0288">FMN</keyword>
<feature type="domain" description="Riboflavin kinase" evidence="7">
    <location>
        <begin position="1"/>
        <end position="70"/>
    </location>
</feature>
<protein>
    <recommendedName>
        <fullName evidence="1">riboflavin kinase</fullName>
        <ecNumber evidence="1">2.7.1.26</ecNumber>
    </recommendedName>
</protein>
<dbReference type="SUPFAM" id="SSF82114">
    <property type="entry name" value="Riboflavin kinase-like"/>
    <property type="match status" value="1"/>
</dbReference>
<evidence type="ECO:0000313" key="8">
    <source>
        <dbReference type="EMBL" id="MPM68997.1"/>
    </source>
</evidence>
<dbReference type="AlphaFoldDB" id="A0A645BUX6"/>
<dbReference type="GO" id="GO:0005524">
    <property type="term" value="F:ATP binding"/>
    <property type="evidence" value="ECO:0007669"/>
    <property type="project" value="UniProtKB-KW"/>
</dbReference>
<evidence type="ECO:0000256" key="4">
    <source>
        <dbReference type="ARBA" id="ARBA00022679"/>
    </source>
</evidence>
<evidence type="ECO:0000256" key="2">
    <source>
        <dbReference type="ARBA" id="ARBA00022630"/>
    </source>
</evidence>
<reference evidence="8" key="1">
    <citation type="submission" date="2019-08" db="EMBL/GenBank/DDBJ databases">
        <authorList>
            <person name="Kucharzyk K."/>
            <person name="Murdoch R.W."/>
            <person name="Higgins S."/>
            <person name="Loffler F."/>
        </authorList>
    </citation>
    <scope>NUCLEOTIDE SEQUENCE</scope>
</reference>
<accession>A0A645BUX6</accession>
<keyword evidence="5" id="KW-0547">Nucleotide-binding</keyword>
<dbReference type="InterPro" id="IPR023465">
    <property type="entry name" value="Riboflavin_kinase_dom_sf"/>
</dbReference>
<dbReference type="SMART" id="SM00904">
    <property type="entry name" value="Flavokinase"/>
    <property type="match status" value="1"/>
</dbReference>
<dbReference type="InterPro" id="IPR023468">
    <property type="entry name" value="Riboflavin_kinase"/>
</dbReference>
<gene>
    <name evidence="8" type="primary">ribR_2</name>
    <name evidence="8" type="ORF">SDC9_115934</name>
</gene>
<dbReference type="GO" id="GO:0008531">
    <property type="term" value="F:riboflavin kinase activity"/>
    <property type="evidence" value="ECO:0007669"/>
    <property type="project" value="UniProtKB-EC"/>
</dbReference>
<dbReference type="EC" id="2.7.1.26" evidence="1"/>
<keyword evidence="2" id="KW-0285">Flavoprotein</keyword>
<dbReference type="Gene3D" id="2.40.30.30">
    <property type="entry name" value="Riboflavin kinase-like"/>
    <property type="match status" value="1"/>
</dbReference>
<dbReference type="PANTHER" id="PTHR22749">
    <property type="entry name" value="RIBOFLAVIN KINASE/FMN ADENYLYLTRANSFERASE"/>
    <property type="match status" value="1"/>
</dbReference>
<dbReference type="EMBL" id="VSSQ01022589">
    <property type="protein sequence ID" value="MPM68997.1"/>
    <property type="molecule type" value="Genomic_DNA"/>
</dbReference>
<keyword evidence="4 8" id="KW-0808">Transferase</keyword>
<evidence type="ECO:0000259" key="7">
    <source>
        <dbReference type="SMART" id="SM00904"/>
    </source>
</evidence>
<keyword evidence="6" id="KW-0067">ATP-binding</keyword>
<sequence length="74" mass="8810">MANIGYNPTFGDVDKKRLEINIFDFIDDIYGKEITVRLMHYIRGERKFNSPAELYEQIQKDKDIISAYFSEKEK</sequence>
<name>A0A645BUX6_9ZZZZ</name>
<keyword evidence="8" id="KW-0418">Kinase</keyword>
<evidence type="ECO:0000256" key="5">
    <source>
        <dbReference type="ARBA" id="ARBA00022741"/>
    </source>
</evidence>
<dbReference type="GO" id="GO:0009398">
    <property type="term" value="P:FMN biosynthetic process"/>
    <property type="evidence" value="ECO:0007669"/>
    <property type="project" value="TreeGrafter"/>
</dbReference>
<dbReference type="InterPro" id="IPR015865">
    <property type="entry name" value="Riboflavin_kinase_bac/euk"/>
</dbReference>
<organism evidence="8">
    <name type="scientific">bioreactor metagenome</name>
    <dbReference type="NCBI Taxonomy" id="1076179"/>
    <lineage>
        <taxon>unclassified sequences</taxon>
        <taxon>metagenomes</taxon>
        <taxon>ecological metagenomes</taxon>
    </lineage>
</organism>
<evidence type="ECO:0000256" key="3">
    <source>
        <dbReference type="ARBA" id="ARBA00022643"/>
    </source>
</evidence>
<proteinExistence type="predicted"/>
<comment type="caution">
    <text evidence="8">The sequence shown here is derived from an EMBL/GenBank/DDBJ whole genome shotgun (WGS) entry which is preliminary data.</text>
</comment>
<dbReference type="Pfam" id="PF01687">
    <property type="entry name" value="Flavokinase"/>
    <property type="match status" value="1"/>
</dbReference>
<evidence type="ECO:0000256" key="1">
    <source>
        <dbReference type="ARBA" id="ARBA00012105"/>
    </source>
</evidence>
<evidence type="ECO:0000256" key="6">
    <source>
        <dbReference type="ARBA" id="ARBA00022840"/>
    </source>
</evidence>
<dbReference type="PANTHER" id="PTHR22749:SF6">
    <property type="entry name" value="RIBOFLAVIN KINASE"/>
    <property type="match status" value="1"/>
</dbReference>
<dbReference type="GO" id="GO:0009231">
    <property type="term" value="P:riboflavin biosynthetic process"/>
    <property type="evidence" value="ECO:0007669"/>
    <property type="project" value="InterPro"/>
</dbReference>